<comment type="similarity">
    <text evidence="2 8">Belongs to the ABC-2 integral membrane protein family.</text>
</comment>
<keyword evidence="3 8" id="KW-0813">Transport</keyword>
<accession>A0A521DNP9</accession>
<keyword evidence="11" id="KW-1185">Reference proteome</keyword>
<evidence type="ECO:0000256" key="4">
    <source>
        <dbReference type="ARBA" id="ARBA00022475"/>
    </source>
</evidence>
<dbReference type="Pfam" id="PF12698">
    <property type="entry name" value="ABC2_membrane_3"/>
    <property type="match status" value="1"/>
</dbReference>
<dbReference type="InterPro" id="IPR000412">
    <property type="entry name" value="ABC_2_transport"/>
</dbReference>
<feature type="transmembrane region" description="Helical" evidence="8">
    <location>
        <begin position="283"/>
        <end position="303"/>
    </location>
</feature>
<dbReference type="InterPro" id="IPR013525">
    <property type="entry name" value="ABC2_TM"/>
</dbReference>
<keyword evidence="4 8" id="KW-1003">Cell membrane</keyword>
<feature type="transmembrane region" description="Helical" evidence="8">
    <location>
        <begin position="21"/>
        <end position="40"/>
    </location>
</feature>
<evidence type="ECO:0000259" key="9">
    <source>
        <dbReference type="PROSITE" id="PS51012"/>
    </source>
</evidence>
<sequence>MKQLFIFVRKEFYHVFRDRKTLLMLFGLPIAQIVLFGFALTTEIKNAKIVVADYSKDIVSKQIIDKIDASRYFDIEKSLMSHDQIEAAFKEGKIKMAVIFPENFNKNLLHTNKAQIQVIADASDLNTAVTLTNYISSIIGDYQQQMVKNVVLPYRIVPEIRMLYNPQLKGEHTFIPGMMAMIMMLVCVMMTAISIVKEKELGTMEILLVSPFKPLMVILSKFVPYLIISLVNVTSILLLSWIFLHLPIKGSILLLYAVSLLFIITSLAIGLLISIVSQSQQSAMFGSLMATMLPTLLLSGFMFPIENMPLPLQIISNVVPSKWFYIIVKDIMIKGSGFGAIWKETLILVGMTVFLLIISLKKFKIRLE</sequence>
<dbReference type="RefSeq" id="WP_142604315.1">
    <property type="nucleotide sequence ID" value="NZ_FXSZ01000008.1"/>
</dbReference>
<evidence type="ECO:0000256" key="2">
    <source>
        <dbReference type="ARBA" id="ARBA00007783"/>
    </source>
</evidence>
<gene>
    <name evidence="10" type="ORF">SAMN06265350_10812</name>
</gene>
<evidence type="ECO:0000256" key="5">
    <source>
        <dbReference type="ARBA" id="ARBA00022692"/>
    </source>
</evidence>
<organism evidence="10 11">
    <name type="scientific">Solitalea koreensis</name>
    <dbReference type="NCBI Taxonomy" id="543615"/>
    <lineage>
        <taxon>Bacteria</taxon>
        <taxon>Pseudomonadati</taxon>
        <taxon>Bacteroidota</taxon>
        <taxon>Sphingobacteriia</taxon>
        <taxon>Sphingobacteriales</taxon>
        <taxon>Sphingobacteriaceae</taxon>
        <taxon>Solitalea</taxon>
    </lineage>
</organism>
<dbReference type="InterPro" id="IPR051449">
    <property type="entry name" value="ABC-2_transporter_component"/>
</dbReference>
<keyword evidence="7 8" id="KW-0472">Membrane</keyword>
<feature type="transmembrane region" description="Helical" evidence="8">
    <location>
        <begin position="174"/>
        <end position="196"/>
    </location>
</feature>
<dbReference type="GO" id="GO:0140359">
    <property type="term" value="F:ABC-type transporter activity"/>
    <property type="evidence" value="ECO:0007669"/>
    <property type="project" value="InterPro"/>
</dbReference>
<feature type="domain" description="ABC transmembrane type-2" evidence="9">
    <location>
        <begin position="132"/>
        <end position="366"/>
    </location>
</feature>
<dbReference type="GO" id="GO:0043190">
    <property type="term" value="C:ATP-binding cassette (ABC) transporter complex"/>
    <property type="evidence" value="ECO:0007669"/>
    <property type="project" value="InterPro"/>
</dbReference>
<evidence type="ECO:0000313" key="10">
    <source>
        <dbReference type="EMBL" id="SMO73349.1"/>
    </source>
</evidence>
<feature type="transmembrane region" description="Helical" evidence="8">
    <location>
        <begin position="222"/>
        <end position="246"/>
    </location>
</feature>
<evidence type="ECO:0000256" key="6">
    <source>
        <dbReference type="ARBA" id="ARBA00022989"/>
    </source>
</evidence>
<dbReference type="PRINTS" id="PR00164">
    <property type="entry name" value="ABC2TRNSPORT"/>
</dbReference>
<keyword evidence="5 8" id="KW-0812">Transmembrane</keyword>
<dbReference type="Gene3D" id="3.40.1710.10">
    <property type="entry name" value="abc type-2 transporter like domain"/>
    <property type="match status" value="1"/>
</dbReference>
<protein>
    <recommendedName>
        <fullName evidence="8">Transport permease protein</fullName>
    </recommendedName>
</protein>
<reference evidence="10 11" key="1">
    <citation type="submission" date="2017-05" db="EMBL/GenBank/DDBJ databases">
        <authorList>
            <person name="Varghese N."/>
            <person name="Submissions S."/>
        </authorList>
    </citation>
    <scope>NUCLEOTIDE SEQUENCE [LARGE SCALE GENOMIC DNA]</scope>
    <source>
        <strain evidence="10 11">DSM 21342</strain>
    </source>
</reference>
<evidence type="ECO:0000256" key="8">
    <source>
        <dbReference type="RuleBase" id="RU361157"/>
    </source>
</evidence>
<dbReference type="InterPro" id="IPR047817">
    <property type="entry name" value="ABC2_TM_bact-type"/>
</dbReference>
<evidence type="ECO:0000256" key="3">
    <source>
        <dbReference type="ARBA" id="ARBA00022448"/>
    </source>
</evidence>
<dbReference type="Proteomes" id="UP000315971">
    <property type="component" value="Unassembled WGS sequence"/>
</dbReference>
<dbReference type="OrthoDB" id="9808686at2"/>
<dbReference type="PANTHER" id="PTHR30294:SF29">
    <property type="entry name" value="MULTIDRUG ABC TRANSPORTER PERMEASE YBHS-RELATED"/>
    <property type="match status" value="1"/>
</dbReference>
<evidence type="ECO:0000256" key="7">
    <source>
        <dbReference type="ARBA" id="ARBA00023136"/>
    </source>
</evidence>
<dbReference type="PANTHER" id="PTHR30294">
    <property type="entry name" value="MEMBRANE COMPONENT OF ABC TRANSPORTER YHHJ-RELATED"/>
    <property type="match status" value="1"/>
</dbReference>
<feature type="transmembrane region" description="Helical" evidence="8">
    <location>
        <begin position="340"/>
        <end position="360"/>
    </location>
</feature>
<feature type="transmembrane region" description="Helical" evidence="8">
    <location>
        <begin position="252"/>
        <end position="276"/>
    </location>
</feature>
<evidence type="ECO:0000256" key="1">
    <source>
        <dbReference type="ARBA" id="ARBA00004651"/>
    </source>
</evidence>
<dbReference type="PROSITE" id="PS51012">
    <property type="entry name" value="ABC_TM2"/>
    <property type="match status" value="1"/>
</dbReference>
<comment type="subcellular location">
    <subcellularLocation>
        <location evidence="1 8">Cell membrane</location>
        <topology evidence="1 8">Multi-pass membrane protein</topology>
    </subcellularLocation>
</comment>
<dbReference type="AlphaFoldDB" id="A0A521DNP9"/>
<proteinExistence type="inferred from homology"/>
<evidence type="ECO:0000313" key="11">
    <source>
        <dbReference type="Proteomes" id="UP000315971"/>
    </source>
</evidence>
<dbReference type="EMBL" id="FXSZ01000008">
    <property type="protein sequence ID" value="SMO73349.1"/>
    <property type="molecule type" value="Genomic_DNA"/>
</dbReference>
<keyword evidence="6 8" id="KW-1133">Transmembrane helix</keyword>
<name>A0A521DNP9_9SPHI</name>